<dbReference type="EMBL" id="CP042817">
    <property type="protein sequence ID" value="QEJ99475.1"/>
    <property type="molecule type" value="Genomic_DNA"/>
</dbReference>
<proteinExistence type="predicted"/>
<dbReference type="RefSeq" id="WP_148879367.1">
    <property type="nucleotide sequence ID" value="NZ_CP042813.1"/>
</dbReference>
<evidence type="ECO:0000313" key="2">
    <source>
        <dbReference type="EMBL" id="QEJ99475.1"/>
    </source>
</evidence>
<feature type="transmembrane region" description="Helical" evidence="1">
    <location>
        <begin position="100"/>
        <end position="120"/>
    </location>
</feature>
<dbReference type="AlphaFoldDB" id="A0AAE6IWU2"/>
<feature type="transmembrane region" description="Helical" evidence="1">
    <location>
        <begin position="73"/>
        <end position="94"/>
    </location>
</feature>
<keyword evidence="1" id="KW-0472">Membrane</keyword>
<gene>
    <name evidence="2" type="ORF">FUT82_16730</name>
</gene>
<evidence type="ECO:0000256" key="1">
    <source>
        <dbReference type="SAM" id="Phobius"/>
    </source>
</evidence>
<feature type="transmembrane region" description="Helical" evidence="1">
    <location>
        <begin position="7"/>
        <end position="25"/>
    </location>
</feature>
<dbReference type="Proteomes" id="UP000323594">
    <property type="component" value="Chromosome"/>
</dbReference>
<organism evidence="2 3">
    <name type="scientific">Treponema phagedenis</name>
    <dbReference type="NCBI Taxonomy" id="162"/>
    <lineage>
        <taxon>Bacteria</taxon>
        <taxon>Pseudomonadati</taxon>
        <taxon>Spirochaetota</taxon>
        <taxon>Spirochaetia</taxon>
        <taxon>Spirochaetales</taxon>
        <taxon>Treponemataceae</taxon>
        <taxon>Treponema</taxon>
    </lineage>
</organism>
<sequence>MTTKKSQIAWLLLAAVFVAAMMFFVTDTMTVTAISATFTGVLGTFLGIDILTMIHKTKELPAGTYKNMNRHRYITALIIFALLLIEAFVLSSLFERDMNTLYLSFGVGFIIVIGGLISGVEANKMVTGTLAELSGE</sequence>
<evidence type="ECO:0000313" key="3">
    <source>
        <dbReference type="Proteomes" id="UP000323594"/>
    </source>
</evidence>
<feature type="transmembrane region" description="Helical" evidence="1">
    <location>
        <begin position="31"/>
        <end position="52"/>
    </location>
</feature>
<keyword evidence="1" id="KW-0812">Transmembrane</keyword>
<accession>A0AAE6IWU2</accession>
<protein>
    <submittedName>
        <fullName evidence="2">Uncharacterized protein</fullName>
    </submittedName>
</protein>
<reference evidence="2 3" key="1">
    <citation type="submission" date="2019-08" db="EMBL/GenBank/DDBJ databases">
        <authorList>
            <person name="Kuhnert P."/>
        </authorList>
    </citation>
    <scope>NUCLEOTIDE SEQUENCE [LARGE SCALE GENOMIC DNA]</scope>
    <source>
        <strain evidence="2 3">B36.5</strain>
    </source>
</reference>
<keyword evidence="1" id="KW-1133">Transmembrane helix</keyword>
<name>A0AAE6IWU2_TREPH</name>